<evidence type="ECO:0000256" key="1">
    <source>
        <dbReference type="ARBA" id="ARBA00010928"/>
    </source>
</evidence>
<evidence type="ECO:0000313" key="6">
    <source>
        <dbReference type="Proteomes" id="UP000477911"/>
    </source>
</evidence>
<dbReference type="AlphaFoldDB" id="A0A6L7G7A5"/>
<dbReference type="Pfam" id="PF01408">
    <property type="entry name" value="GFO_IDH_MocA"/>
    <property type="match status" value="1"/>
</dbReference>
<dbReference type="Gene3D" id="3.40.50.720">
    <property type="entry name" value="NAD(P)-binding Rossmann-like Domain"/>
    <property type="match status" value="1"/>
</dbReference>
<dbReference type="PANTHER" id="PTHR22604:SF105">
    <property type="entry name" value="TRANS-1,2-DIHYDROBENZENE-1,2-DIOL DEHYDROGENASE"/>
    <property type="match status" value="1"/>
</dbReference>
<dbReference type="InterPro" id="IPR036291">
    <property type="entry name" value="NAD(P)-bd_dom_sf"/>
</dbReference>
<dbReference type="SUPFAM" id="SSF51735">
    <property type="entry name" value="NAD(P)-binding Rossmann-fold domains"/>
    <property type="match status" value="1"/>
</dbReference>
<dbReference type="PANTHER" id="PTHR22604">
    <property type="entry name" value="OXIDOREDUCTASES"/>
    <property type="match status" value="1"/>
</dbReference>
<protein>
    <submittedName>
        <fullName evidence="5">Gfo/Idh/MocA family oxidoreductase</fullName>
    </submittedName>
</protein>
<dbReference type="InterPro" id="IPR055170">
    <property type="entry name" value="GFO_IDH_MocA-like_dom"/>
</dbReference>
<gene>
    <name evidence="5" type="ORF">GR170_16450</name>
</gene>
<proteinExistence type="inferred from homology"/>
<dbReference type="Pfam" id="PF22725">
    <property type="entry name" value="GFO_IDH_MocA_C3"/>
    <property type="match status" value="1"/>
</dbReference>
<dbReference type="RefSeq" id="WP_160895553.1">
    <property type="nucleotide sequence ID" value="NZ_WUMU01000018.1"/>
</dbReference>
<feature type="domain" description="Gfo/Idh/MocA-like oxidoreductase N-terminal" evidence="3">
    <location>
        <begin position="9"/>
        <end position="128"/>
    </location>
</feature>
<sequence>MTEPEITPLRWGILGCAGIGRKAVLPAMRASALCQPLAIASRDIDRARATARDFAIPEARGSYQEILDDPRIEAVYIPLPNHLHVDWTIRALEAGKDVLCEKPLALTGAEAARVAETAERTGRRVTEAFMTRHHPQWQTALALVQEGRIGTLNAIQCLFSYANADPENVRNRADIGGGGLYDIGCYAIDSARYFFGAEPERVCALADLDPVFGTDRLTSGLMGFAGGRHASFTVATQSSLAQSLVLLGSTGRIVLDAPFNCPPDHAARLVIDPGQDLAGTGREVLTLPATDQYRAQLDAFVTALRRNSDPAPALAELRANARALEALADSLRDGAPRNLPSDQDLQGA</sequence>
<keyword evidence="2" id="KW-0560">Oxidoreductase</keyword>
<dbReference type="Proteomes" id="UP000477911">
    <property type="component" value="Unassembled WGS sequence"/>
</dbReference>
<dbReference type="Gene3D" id="3.30.360.10">
    <property type="entry name" value="Dihydrodipicolinate Reductase, domain 2"/>
    <property type="match status" value="1"/>
</dbReference>
<organism evidence="5 6">
    <name type="scientific">Pseudooceanicola albus</name>
    <dbReference type="NCBI Taxonomy" id="2692189"/>
    <lineage>
        <taxon>Bacteria</taxon>
        <taxon>Pseudomonadati</taxon>
        <taxon>Pseudomonadota</taxon>
        <taxon>Alphaproteobacteria</taxon>
        <taxon>Rhodobacterales</taxon>
        <taxon>Paracoccaceae</taxon>
        <taxon>Pseudooceanicola</taxon>
    </lineage>
</organism>
<dbReference type="InterPro" id="IPR000683">
    <property type="entry name" value="Gfo/Idh/MocA-like_OxRdtase_N"/>
</dbReference>
<dbReference type="EMBL" id="WUMU01000018">
    <property type="protein sequence ID" value="MXN19428.1"/>
    <property type="molecule type" value="Genomic_DNA"/>
</dbReference>
<dbReference type="GO" id="GO:0016491">
    <property type="term" value="F:oxidoreductase activity"/>
    <property type="evidence" value="ECO:0007669"/>
    <property type="project" value="UniProtKB-KW"/>
</dbReference>
<comment type="caution">
    <text evidence="5">The sequence shown here is derived from an EMBL/GenBank/DDBJ whole genome shotgun (WGS) entry which is preliminary data.</text>
</comment>
<name>A0A6L7G7A5_9RHOB</name>
<accession>A0A6L7G7A5</accession>
<reference evidence="5 6" key="1">
    <citation type="submission" date="2019-12" db="EMBL/GenBank/DDBJ databases">
        <authorList>
            <person name="Li M."/>
        </authorList>
    </citation>
    <scope>NUCLEOTIDE SEQUENCE [LARGE SCALE GENOMIC DNA]</scope>
    <source>
        <strain evidence="5 6">GBMRC 2024</strain>
    </source>
</reference>
<dbReference type="SUPFAM" id="SSF55347">
    <property type="entry name" value="Glyceraldehyde-3-phosphate dehydrogenase-like, C-terminal domain"/>
    <property type="match status" value="1"/>
</dbReference>
<evidence type="ECO:0000313" key="5">
    <source>
        <dbReference type="EMBL" id="MXN19428.1"/>
    </source>
</evidence>
<feature type="domain" description="GFO/IDH/MocA-like oxidoreductase" evidence="4">
    <location>
        <begin position="137"/>
        <end position="253"/>
    </location>
</feature>
<evidence type="ECO:0000259" key="4">
    <source>
        <dbReference type="Pfam" id="PF22725"/>
    </source>
</evidence>
<dbReference type="GO" id="GO:0000166">
    <property type="term" value="F:nucleotide binding"/>
    <property type="evidence" value="ECO:0007669"/>
    <property type="project" value="InterPro"/>
</dbReference>
<dbReference type="InterPro" id="IPR050984">
    <property type="entry name" value="Gfo/Idh/MocA_domain"/>
</dbReference>
<comment type="similarity">
    <text evidence="1">Belongs to the Gfo/Idh/MocA family.</text>
</comment>
<evidence type="ECO:0000259" key="3">
    <source>
        <dbReference type="Pfam" id="PF01408"/>
    </source>
</evidence>
<evidence type="ECO:0000256" key="2">
    <source>
        <dbReference type="ARBA" id="ARBA00023002"/>
    </source>
</evidence>
<keyword evidence="6" id="KW-1185">Reference proteome</keyword>